<sequence length="153" mass="16856">MNQNCGGECPDYRGDTLALVDHIRFAFAQRVPPTILYVYMPADAARSCLQQGSLDAVPRGLLSGGGRVVAFEIPPYDTNVSRGTVALQYRMLGCNYNAADIDFFVAIPLSSRWRAAGKVSTAVYMNQFATRYRREAQGDRDVVVLIGPALFRD</sequence>
<accession>A0A6P0C5D9</accession>
<dbReference type="EMBL" id="WXXP01000044">
    <property type="protein sequence ID" value="NEK54785.1"/>
    <property type="molecule type" value="Genomic_DNA"/>
</dbReference>
<dbReference type="Proteomes" id="UP000471409">
    <property type="component" value="Unassembled WGS sequence"/>
</dbReference>
<organism evidence="1 2">
    <name type="scientific">Rhizobium leguminosarum</name>
    <dbReference type="NCBI Taxonomy" id="384"/>
    <lineage>
        <taxon>Bacteria</taxon>
        <taxon>Pseudomonadati</taxon>
        <taxon>Pseudomonadota</taxon>
        <taxon>Alphaproteobacteria</taxon>
        <taxon>Hyphomicrobiales</taxon>
        <taxon>Rhizobiaceae</taxon>
        <taxon>Rhizobium/Agrobacterium group</taxon>
        <taxon>Rhizobium</taxon>
    </lineage>
</organism>
<evidence type="ECO:0000313" key="1">
    <source>
        <dbReference type="EMBL" id="NEK54785.1"/>
    </source>
</evidence>
<reference evidence="1 2" key="1">
    <citation type="submission" date="2020-01" db="EMBL/GenBank/DDBJ databases">
        <title>Rhizobium genotypes associated with high levels of biological nitrogen fixation by grain legumes in a temperate-maritime cropping system.</title>
        <authorList>
            <person name="Maluk M."/>
            <person name="Francesc Ferrando Molina F."/>
            <person name="Lopez Del Egido L."/>
            <person name="Lafos M."/>
            <person name="Langarica-Fuentes A."/>
            <person name="Gebre Yohannes G."/>
            <person name="Young M.W."/>
            <person name="Martin P."/>
            <person name="Gantlett R."/>
            <person name="Kenicer G."/>
            <person name="Hawes C."/>
            <person name="Begg G.S."/>
            <person name="Quilliam R.S."/>
            <person name="Squire G.R."/>
            <person name="Poole P.S."/>
            <person name="Young P.W."/>
            <person name="Iannetta P.M."/>
            <person name="James E.K."/>
        </authorList>
    </citation>
    <scope>NUCLEOTIDE SEQUENCE [LARGE SCALE GENOMIC DNA]</scope>
    <source>
        <strain evidence="1 2">JHI944</strain>
    </source>
</reference>
<name>A0A6P0C5D9_RHILE</name>
<dbReference type="AlphaFoldDB" id="A0A6P0C5D9"/>
<proteinExistence type="predicted"/>
<dbReference type="InterPro" id="IPR006064">
    <property type="entry name" value="Glycosidase"/>
</dbReference>
<dbReference type="Pfam" id="PF02027">
    <property type="entry name" value="RolB_RolC"/>
    <property type="match status" value="1"/>
</dbReference>
<dbReference type="RefSeq" id="WP_164000577.1">
    <property type="nucleotide sequence ID" value="NZ_WXXP01000044.1"/>
</dbReference>
<comment type="caution">
    <text evidence="1">The sequence shown here is derived from an EMBL/GenBank/DDBJ whole genome shotgun (WGS) entry which is preliminary data.</text>
</comment>
<evidence type="ECO:0000313" key="2">
    <source>
        <dbReference type="Proteomes" id="UP000471409"/>
    </source>
</evidence>
<gene>
    <name evidence="1" type="ORF">GUK36_36425</name>
</gene>
<protein>
    <submittedName>
        <fullName evidence="1">Uncharacterized protein</fullName>
    </submittedName>
</protein>